<dbReference type="GeneID" id="35598421"/>
<keyword evidence="3" id="KW-1185">Reference proteome</keyword>
<dbReference type="Proteomes" id="UP000225277">
    <property type="component" value="Unassembled WGS sequence"/>
</dbReference>
<dbReference type="OrthoDB" id="5386823at2759"/>
<evidence type="ECO:0000256" key="1">
    <source>
        <dbReference type="SAM" id="MobiDB-lite"/>
    </source>
</evidence>
<name>A0A2D3UWA9_9PEZI</name>
<gene>
    <name evidence="2" type="ORF">RCC_03214</name>
</gene>
<reference evidence="2 3" key="1">
    <citation type="submission" date="2016-03" db="EMBL/GenBank/DDBJ databases">
        <authorList>
            <person name="Ploux O."/>
        </authorList>
    </citation>
    <scope>NUCLEOTIDE SEQUENCE [LARGE SCALE GENOMIC DNA]</scope>
    <source>
        <strain evidence="2 3">URUG2</strain>
    </source>
</reference>
<evidence type="ECO:0000313" key="3">
    <source>
        <dbReference type="Proteomes" id="UP000225277"/>
    </source>
</evidence>
<feature type="compositionally biased region" description="Gly residues" evidence="1">
    <location>
        <begin position="99"/>
        <end position="108"/>
    </location>
</feature>
<protein>
    <submittedName>
        <fullName evidence="2">Uncharacterized protein</fullName>
    </submittedName>
</protein>
<organism evidence="2 3">
    <name type="scientific">Ramularia collo-cygni</name>
    <dbReference type="NCBI Taxonomy" id="112498"/>
    <lineage>
        <taxon>Eukaryota</taxon>
        <taxon>Fungi</taxon>
        <taxon>Dikarya</taxon>
        <taxon>Ascomycota</taxon>
        <taxon>Pezizomycotina</taxon>
        <taxon>Dothideomycetes</taxon>
        <taxon>Dothideomycetidae</taxon>
        <taxon>Mycosphaerellales</taxon>
        <taxon>Mycosphaerellaceae</taxon>
        <taxon>Ramularia</taxon>
    </lineage>
</organism>
<sequence>MSSNLMKTEKGGEQTQYESITSTAPPHSKSGGQMGSVETTEDPEKTEEGKAAKRAHGEKTAENVRYGQGISETVGDTINQTGKADVGGDEKADGRAAAGYGGGSGVGA</sequence>
<feature type="compositionally biased region" description="Polar residues" evidence="1">
    <location>
        <begin position="70"/>
        <end position="82"/>
    </location>
</feature>
<dbReference type="AlphaFoldDB" id="A0A2D3UWA9"/>
<feature type="compositionally biased region" description="Polar residues" evidence="1">
    <location>
        <begin position="13"/>
        <end position="25"/>
    </location>
</feature>
<dbReference type="RefSeq" id="XP_023624273.1">
    <property type="nucleotide sequence ID" value="XM_023768505.1"/>
</dbReference>
<dbReference type="EMBL" id="FJUY01000004">
    <property type="protein sequence ID" value="CZT17380.1"/>
    <property type="molecule type" value="Genomic_DNA"/>
</dbReference>
<feature type="compositionally biased region" description="Basic and acidic residues" evidence="1">
    <location>
        <begin position="42"/>
        <end position="62"/>
    </location>
</feature>
<evidence type="ECO:0000313" key="2">
    <source>
        <dbReference type="EMBL" id="CZT17380.1"/>
    </source>
</evidence>
<feature type="region of interest" description="Disordered" evidence="1">
    <location>
        <begin position="1"/>
        <end position="108"/>
    </location>
</feature>
<proteinExistence type="predicted"/>
<accession>A0A2D3UWA9</accession>